<reference evidence="1 2" key="1">
    <citation type="submission" date="2013-11" db="EMBL/GenBank/DDBJ databases">
        <title>Opisthorchis viverrini - life in the bile duct.</title>
        <authorList>
            <person name="Young N.D."/>
            <person name="Nagarajan N."/>
            <person name="Lin S.J."/>
            <person name="Korhonen P.K."/>
            <person name="Jex A.R."/>
            <person name="Hall R.S."/>
            <person name="Safavi-Hemami H."/>
            <person name="Kaewkong W."/>
            <person name="Bertrand D."/>
            <person name="Gao S."/>
            <person name="Seet Q."/>
            <person name="Wongkham S."/>
            <person name="Teh B.T."/>
            <person name="Wongkham C."/>
            <person name="Intapan P.M."/>
            <person name="Maleewong W."/>
            <person name="Yang X."/>
            <person name="Hu M."/>
            <person name="Wang Z."/>
            <person name="Hofmann A."/>
            <person name="Sternberg P.W."/>
            <person name="Tan P."/>
            <person name="Wang J."/>
            <person name="Gasser R.B."/>
        </authorList>
    </citation>
    <scope>NUCLEOTIDE SEQUENCE [LARGE SCALE GENOMIC DNA]</scope>
</reference>
<dbReference type="AlphaFoldDB" id="A0A074YY35"/>
<protein>
    <submittedName>
        <fullName evidence="1">Uncharacterized protein</fullName>
    </submittedName>
</protein>
<dbReference type="STRING" id="6198.A0A074YY35"/>
<dbReference type="EMBL" id="KL597157">
    <property type="protein sequence ID" value="KER19676.1"/>
    <property type="molecule type" value="Genomic_DNA"/>
</dbReference>
<sequence>MWSLDLDEVYGHKFKSSQVKAFVRTIDSHLEPSEPRAQMDALVDELMFPDYNENPGDGYQYFYDHFRRYMETSRTTDPAEFQIGWLARKIVVQACLRDMRTALSQPGLSTTSRNCLKVTAIQLDSM</sequence>
<accession>A0A074YY35</accession>
<dbReference type="GeneID" id="20325782"/>
<evidence type="ECO:0000313" key="2">
    <source>
        <dbReference type="Proteomes" id="UP000054324"/>
    </source>
</evidence>
<dbReference type="Proteomes" id="UP000054324">
    <property type="component" value="Unassembled WGS sequence"/>
</dbReference>
<dbReference type="KEGG" id="ovi:T265_11614"/>
<dbReference type="RefSeq" id="XP_009176578.1">
    <property type="nucleotide sequence ID" value="XM_009178314.1"/>
</dbReference>
<dbReference type="OrthoDB" id="660555at2759"/>
<dbReference type="CTD" id="20325782"/>
<name>A0A074YY35_OPIVI</name>
<organism evidence="1 2">
    <name type="scientific">Opisthorchis viverrini</name>
    <name type="common">Southeast Asian liver fluke</name>
    <dbReference type="NCBI Taxonomy" id="6198"/>
    <lineage>
        <taxon>Eukaryota</taxon>
        <taxon>Metazoa</taxon>
        <taxon>Spiralia</taxon>
        <taxon>Lophotrochozoa</taxon>
        <taxon>Platyhelminthes</taxon>
        <taxon>Trematoda</taxon>
        <taxon>Digenea</taxon>
        <taxon>Opisthorchiida</taxon>
        <taxon>Opisthorchiata</taxon>
        <taxon>Opisthorchiidae</taxon>
        <taxon>Opisthorchis</taxon>
    </lineage>
</organism>
<proteinExistence type="predicted"/>
<evidence type="ECO:0000313" key="1">
    <source>
        <dbReference type="EMBL" id="KER19676.1"/>
    </source>
</evidence>
<gene>
    <name evidence="1" type="ORF">T265_11614</name>
</gene>
<keyword evidence="2" id="KW-1185">Reference proteome</keyword>